<proteinExistence type="predicted"/>
<dbReference type="InterPro" id="IPR032675">
    <property type="entry name" value="LRR_dom_sf"/>
</dbReference>
<dbReference type="Pfam" id="PF13516">
    <property type="entry name" value="LRR_6"/>
    <property type="match status" value="2"/>
</dbReference>
<name>E4ZST1_LEPMJ</name>
<dbReference type="InterPro" id="IPR001611">
    <property type="entry name" value="Leu-rich_rpt"/>
</dbReference>
<evidence type="ECO:0000313" key="4">
    <source>
        <dbReference type="Proteomes" id="UP000002668"/>
    </source>
</evidence>
<dbReference type="InParanoid" id="E4ZST1"/>
<feature type="compositionally biased region" description="Polar residues" evidence="1">
    <location>
        <begin position="461"/>
        <end position="470"/>
    </location>
</feature>
<dbReference type="EMBL" id="FP929123">
    <property type="protein sequence ID" value="CBX94519.1"/>
    <property type="molecule type" value="Genomic_DNA"/>
</dbReference>
<accession>E4ZST1</accession>
<evidence type="ECO:0000256" key="1">
    <source>
        <dbReference type="SAM" id="MobiDB-lite"/>
    </source>
</evidence>
<dbReference type="eggNOG" id="ENOG502S6PB">
    <property type="taxonomic scope" value="Eukaryota"/>
</dbReference>
<dbReference type="Proteomes" id="UP000002668">
    <property type="component" value="Genome"/>
</dbReference>
<gene>
    <name evidence="3" type="ORF">LEMA_P120100.1</name>
</gene>
<dbReference type="OMA" id="PSHIPHM"/>
<reference evidence="4" key="1">
    <citation type="journal article" date="2011" name="Nat. Commun.">
        <title>Effector diversification within compartments of the Leptosphaeria maculans genome affected by Repeat-Induced Point mutations.</title>
        <authorList>
            <person name="Rouxel T."/>
            <person name="Grandaubert J."/>
            <person name="Hane J.K."/>
            <person name="Hoede C."/>
            <person name="van de Wouw A.P."/>
            <person name="Couloux A."/>
            <person name="Dominguez V."/>
            <person name="Anthouard V."/>
            <person name="Bally P."/>
            <person name="Bourras S."/>
            <person name="Cozijnsen A.J."/>
            <person name="Ciuffetti L.M."/>
            <person name="Degrave A."/>
            <person name="Dilmaghani A."/>
            <person name="Duret L."/>
            <person name="Fudal I."/>
            <person name="Goodwin S.B."/>
            <person name="Gout L."/>
            <person name="Glaser N."/>
            <person name="Linglin J."/>
            <person name="Kema G.H.J."/>
            <person name="Lapalu N."/>
            <person name="Lawrence C.B."/>
            <person name="May K."/>
            <person name="Meyer M."/>
            <person name="Ollivier B."/>
            <person name="Poulain J."/>
            <person name="Schoch C.L."/>
            <person name="Simon A."/>
            <person name="Spatafora J.W."/>
            <person name="Stachowiak A."/>
            <person name="Turgeon B.G."/>
            <person name="Tyler B.M."/>
            <person name="Vincent D."/>
            <person name="Weissenbach J."/>
            <person name="Amselem J."/>
            <person name="Quesneville H."/>
            <person name="Oliver R.P."/>
            <person name="Wincker P."/>
            <person name="Balesdent M.-H."/>
            <person name="Howlett B.J."/>
        </authorList>
    </citation>
    <scope>NUCLEOTIDE SEQUENCE [LARGE SCALE GENOMIC DNA]</scope>
    <source>
        <strain evidence="4">JN3 / isolate v23.1.3 / race Av1-4-5-6-7-8</strain>
    </source>
</reference>
<dbReference type="OrthoDB" id="408631at2759"/>
<dbReference type="SUPFAM" id="SSF52047">
    <property type="entry name" value="RNI-like"/>
    <property type="match status" value="1"/>
</dbReference>
<dbReference type="STRING" id="985895.E4ZST1"/>
<organism evidence="4">
    <name type="scientific">Leptosphaeria maculans (strain JN3 / isolate v23.1.3 / race Av1-4-5-6-7-8)</name>
    <name type="common">Blackleg fungus</name>
    <name type="synonym">Phoma lingam</name>
    <dbReference type="NCBI Taxonomy" id="985895"/>
    <lineage>
        <taxon>Eukaryota</taxon>
        <taxon>Fungi</taxon>
        <taxon>Dikarya</taxon>
        <taxon>Ascomycota</taxon>
        <taxon>Pezizomycotina</taxon>
        <taxon>Dothideomycetes</taxon>
        <taxon>Pleosporomycetidae</taxon>
        <taxon>Pleosporales</taxon>
        <taxon>Pleosporineae</taxon>
        <taxon>Leptosphaeriaceae</taxon>
        <taxon>Plenodomus</taxon>
        <taxon>Plenodomus lingam/Leptosphaeria maculans species complex</taxon>
    </lineage>
</organism>
<evidence type="ECO:0000313" key="3">
    <source>
        <dbReference type="EMBL" id="CBX94519.1"/>
    </source>
</evidence>
<dbReference type="InterPro" id="IPR036047">
    <property type="entry name" value="F-box-like_dom_sf"/>
</dbReference>
<feature type="region of interest" description="Disordered" evidence="1">
    <location>
        <begin position="421"/>
        <end position="509"/>
    </location>
</feature>
<dbReference type="VEuPathDB" id="FungiDB:LEMA_P120100.1"/>
<dbReference type="AlphaFoldDB" id="E4ZST1"/>
<evidence type="ECO:0000259" key="2">
    <source>
        <dbReference type="Pfam" id="PF12937"/>
    </source>
</evidence>
<dbReference type="GeneID" id="13291044"/>
<dbReference type="SUPFAM" id="SSF81383">
    <property type="entry name" value="F-box domain"/>
    <property type="match status" value="1"/>
</dbReference>
<dbReference type="Gene3D" id="3.80.10.10">
    <property type="entry name" value="Ribonuclease Inhibitor"/>
    <property type="match status" value="1"/>
</dbReference>
<keyword evidence="4" id="KW-1185">Reference proteome</keyword>
<dbReference type="Gene3D" id="1.20.1280.50">
    <property type="match status" value="1"/>
</dbReference>
<protein>
    <submittedName>
        <fullName evidence="3">Similar to Leucine Rich Repeat domain protein</fullName>
    </submittedName>
</protein>
<feature type="compositionally biased region" description="Polar residues" evidence="1">
    <location>
        <begin position="497"/>
        <end position="509"/>
    </location>
</feature>
<dbReference type="InterPro" id="IPR001810">
    <property type="entry name" value="F-box_dom"/>
</dbReference>
<feature type="domain" description="F-box" evidence="2">
    <location>
        <begin position="22"/>
        <end position="48"/>
    </location>
</feature>
<sequence length="769" mass="85451">MDELLPSYESVTERDPWKNIPQYLPPKDLCSAALVCRKWHKVFTSHLWGSPASHFSAENDTAYTALTRFKRTLLYVRSDVRELTHTLHFLPAHAEIYGGPHAEWLRDCLEYLPRLQCLIVNGLPFFDHASLMNLQYSSLRLQSTQIDTLPMFSLRLLDAAGCTNATSTSLAQALRHFPELVSLDLSSTSAAKHSAVLVNLKYLRNLRVLRLRGLGLGDEEFLIISQSIRTRVQSLDLSHNNLTDVSARLLLDHCIKDTVLQPHFTRGLVPPVDVEQPHGDIYDVFESPNLINHLRKTLTTGFVGSLAIEEARDVGVTHLYITKNAITVEGVSKLLRSGRLKVLDIGELPTDTKSPPEHRLAEESNQVQLPCISKCTPVLPRYAKRLKYLRVNYQIVTEDSFAEAHEVSHAEPIGGIEVAKPTPKVNLTSEPSFKVEDSAPNAPAPVLTDSQSTPIDPILSDSDTGTSRTLQECPDTHGTLPPTAAPLESGPEAIPNTRVQTVSRHNSTYYTEEQRARLDFRQSQENRLHPNMVPQVHTLVLTNVPTATTNHHIIHRLIQFIKDAAAEASIARQRAQHTYKLPPGRSRVIAENEYAHSLFALRRIVLEMAVVPEPAQEKISSGWRAYPTKSSTEDKDSEAFWEAAAHDFSFFAEEGEGEEACRREYLGVQQRLPLAAMGGLEMAPAASVTPLAAQAANTVPAALDVVQAISQFRKDRKAARSSLSRTGQPDPEVEGWWPGDVTVVRRSACAGRGELDCFGSRYGDGWCCR</sequence>
<dbReference type="HOGENOM" id="CLU_016204_0_0_1"/>
<dbReference type="Pfam" id="PF12937">
    <property type="entry name" value="F-box-like"/>
    <property type="match status" value="1"/>
</dbReference>